<evidence type="ECO:0000256" key="2">
    <source>
        <dbReference type="ARBA" id="ARBA00022723"/>
    </source>
</evidence>
<keyword evidence="4 7" id="KW-0863">Zinc-finger</keyword>
<evidence type="ECO:0000256" key="7">
    <source>
        <dbReference type="PROSITE-ProRule" id="PRU00042"/>
    </source>
</evidence>
<dbReference type="AlphaFoldDB" id="A0A6J1TL21"/>
<dbReference type="Pfam" id="PF13912">
    <property type="entry name" value="zf-C2H2_6"/>
    <property type="match status" value="1"/>
</dbReference>
<dbReference type="SUPFAM" id="SSF57667">
    <property type="entry name" value="beta-beta-alpha zinc fingers"/>
    <property type="match status" value="3"/>
</dbReference>
<dbReference type="KEGG" id="foc:113218074"/>
<dbReference type="PANTHER" id="PTHR24406">
    <property type="entry name" value="TRANSCRIPTIONAL REPRESSOR CTCFL-RELATED"/>
    <property type="match status" value="1"/>
</dbReference>
<dbReference type="GO" id="GO:0005634">
    <property type="term" value="C:nucleus"/>
    <property type="evidence" value="ECO:0007669"/>
    <property type="project" value="UniProtKB-SubCell"/>
</dbReference>
<dbReference type="RefSeq" id="XP_026294043.1">
    <property type="nucleotide sequence ID" value="XM_026438258.2"/>
</dbReference>
<evidence type="ECO:0000256" key="6">
    <source>
        <dbReference type="ARBA" id="ARBA00023242"/>
    </source>
</evidence>
<dbReference type="GO" id="GO:0008270">
    <property type="term" value="F:zinc ion binding"/>
    <property type="evidence" value="ECO:0007669"/>
    <property type="project" value="UniProtKB-KW"/>
</dbReference>
<organism evidence="10 11">
    <name type="scientific">Frankliniella occidentalis</name>
    <name type="common">Western flower thrips</name>
    <name type="synonym">Euthrips occidentalis</name>
    <dbReference type="NCBI Taxonomy" id="133901"/>
    <lineage>
        <taxon>Eukaryota</taxon>
        <taxon>Metazoa</taxon>
        <taxon>Ecdysozoa</taxon>
        <taxon>Arthropoda</taxon>
        <taxon>Hexapoda</taxon>
        <taxon>Insecta</taxon>
        <taxon>Pterygota</taxon>
        <taxon>Neoptera</taxon>
        <taxon>Paraneoptera</taxon>
        <taxon>Thysanoptera</taxon>
        <taxon>Terebrantia</taxon>
        <taxon>Thripoidea</taxon>
        <taxon>Thripidae</taxon>
        <taxon>Frankliniella</taxon>
    </lineage>
</organism>
<evidence type="ECO:0000313" key="11">
    <source>
        <dbReference type="RefSeq" id="XP_026294043.1"/>
    </source>
</evidence>
<proteinExistence type="predicted"/>
<feature type="domain" description="C2H2-type" evidence="9">
    <location>
        <begin position="84"/>
        <end position="111"/>
    </location>
</feature>
<dbReference type="Gene3D" id="3.30.160.60">
    <property type="entry name" value="Classic Zinc Finger"/>
    <property type="match status" value="3"/>
</dbReference>
<evidence type="ECO:0000259" key="9">
    <source>
        <dbReference type="PROSITE" id="PS50157"/>
    </source>
</evidence>
<reference evidence="11" key="1">
    <citation type="submission" date="2025-08" db="UniProtKB">
        <authorList>
            <consortium name="RefSeq"/>
        </authorList>
    </citation>
    <scope>IDENTIFICATION</scope>
    <source>
        <tissue evidence="11">Whole organism</tissue>
    </source>
</reference>
<evidence type="ECO:0000256" key="1">
    <source>
        <dbReference type="ARBA" id="ARBA00004123"/>
    </source>
</evidence>
<dbReference type="OrthoDB" id="3437960at2759"/>
<keyword evidence="5" id="KW-0862">Zinc</keyword>
<dbReference type="PROSITE" id="PS50157">
    <property type="entry name" value="ZINC_FINGER_C2H2_2"/>
    <property type="match status" value="5"/>
</dbReference>
<dbReference type="PROSITE" id="PS00028">
    <property type="entry name" value="ZINC_FINGER_C2H2_1"/>
    <property type="match status" value="4"/>
</dbReference>
<evidence type="ECO:0000313" key="10">
    <source>
        <dbReference type="Proteomes" id="UP000504606"/>
    </source>
</evidence>
<dbReference type="Pfam" id="PF00096">
    <property type="entry name" value="zf-C2H2"/>
    <property type="match status" value="2"/>
</dbReference>
<dbReference type="GeneID" id="113218074"/>
<dbReference type="InterPro" id="IPR036236">
    <property type="entry name" value="Znf_C2H2_sf"/>
</dbReference>
<keyword evidence="6" id="KW-0539">Nucleus</keyword>
<dbReference type="InterPro" id="IPR013087">
    <property type="entry name" value="Znf_C2H2_type"/>
</dbReference>
<keyword evidence="10" id="KW-1185">Reference proteome</keyword>
<keyword evidence="2" id="KW-0479">Metal-binding</keyword>
<dbReference type="InterPro" id="IPR050888">
    <property type="entry name" value="ZnF_C2H2-type_TF"/>
</dbReference>
<feature type="domain" description="C2H2-type" evidence="9">
    <location>
        <begin position="215"/>
        <end position="242"/>
    </location>
</feature>
<evidence type="ECO:0000256" key="3">
    <source>
        <dbReference type="ARBA" id="ARBA00022737"/>
    </source>
</evidence>
<feature type="domain" description="C2H2-type" evidence="9">
    <location>
        <begin position="55"/>
        <end position="83"/>
    </location>
</feature>
<feature type="region of interest" description="Disordered" evidence="8">
    <location>
        <begin position="1"/>
        <end position="26"/>
    </location>
</feature>
<evidence type="ECO:0000256" key="4">
    <source>
        <dbReference type="ARBA" id="ARBA00022771"/>
    </source>
</evidence>
<evidence type="ECO:0000256" key="5">
    <source>
        <dbReference type="ARBA" id="ARBA00022833"/>
    </source>
</evidence>
<evidence type="ECO:0000256" key="8">
    <source>
        <dbReference type="SAM" id="MobiDB-lite"/>
    </source>
</evidence>
<protein>
    <submittedName>
        <fullName evidence="11">Gastrula zinc finger protein XlCGF7.1-like</fullName>
    </submittedName>
</protein>
<feature type="domain" description="C2H2-type" evidence="9">
    <location>
        <begin position="158"/>
        <end position="186"/>
    </location>
</feature>
<feature type="compositionally biased region" description="Acidic residues" evidence="8">
    <location>
        <begin position="10"/>
        <end position="23"/>
    </location>
</feature>
<sequence>MMLITRAPDQTEDEESELDVDGDDSAKSPANRCEFCGSVFSRAVQRLSHKCTSTFTCSYCAWRGSSQSELQAHELQLHQAKKPHVCPECSARWVSAAALTRHMSVHAKGKTTCACDGCGANFTTVLSLRRHGRDCPGMRAGCERDVKPAVLKNKPPRYLCKVCCATFICKKSVLRHAQTAHTLKFPHKCSICVASFKSKMALTKHVKVHSLKRPFSCSECGLAFSMRPELLQHLKLHMSVSSGRKGGPPLVHAIKKELGVADEELRRSTRSIAPDIVLGDVKVHLTRLLVDSKAGLTSQLI</sequence>
<dbReference type="Proteomes" id="UP000504606">
    <property type="component" value="Unplaced"/>
</dbReference>
<dbReference type="SMART" id="SM00355">
    <property type="entry name" value="ZnF_C2H2"/>
    <property type="match status" value="5"/>
</dbReference>
<keyword evidence="3" id="KW-0677">Repeat</keyword>
<name>A0A6J1TL21_FRAOC</name>
<feature type="domain" description="C2H2-type" evidence="9">
    <location>
        <begin position="187"/>
        <end position="214"/>
    </location>
</feature>
<accession>A0A6J1TL21</accession>
<gene>
    <name evidence="11" type="primary">LOC113218074</name>
</gene>
<comment type="subcellular location">
    <subcellularLocation>
        <location evidence="1">Nucleus</location>
    </subcellularLocation>
</comment>